<accession>A0A840STS7</accession>
<evidence type="ECO:0008006" key="4">
    <source>
        <dbReference type="Google" id="ProtNLM"/>
    </source>
</evidence>
<feature type="chain" id="PRO_5032728549" description="DUF1194 domain-containing protein" evidence="1">
    <location>
        <begin position="22"/>
        <end position="245"/>
    </location>
</feature>
<evidence type="ECO:0000313" key="3">
    <source>
        <dbReference type="Proteomes" id="UP000549457"/>
    </source>
</evidence>
<name>A0A840STS7_9RHOB</name>
<dbReference type="AlphaFoldDB" id="A0A840STS7"/>
<evidence type="ECO:0000313" key="2">
    <source>
        <dbReference type="EMBL" id="MBB5223236.1"/>
    </source>
</evidence>
<organism evidence="2 3">
    <name type="scientific">Amaricoccus macauensis</name>
    <dbReference type="NCBI Taxonomy" id="57001"/>
    <lineage>
        <taxon>Bacteria</taxon>
        <taxon>Pseudomonadati</taxon>
        <taxon>Pseudomonadota</taxon>
        <taxon>Alphaproteobacteria</taxon>
        <taxon>Rhodobacterales</taxon>
        <taxon>Paracoccaceae</taxon>
        <taxon>Amaricoccus</taxon>
    </lineage>
</organism>
<dbReference type="InterPro" id="IPR010607">
    <property type="entry name" value="DUF1194"/>
</dbReference>
<dbReference type="Pfam" id="PF06707">
    <property type="entry name" value="DUF1194"/>
    <property type="match status" value="1"/>
</dbReference>
<gene>
    <name evidence="2" type="ORF">HNP73_003183</name>
</gene>
<proteinExistence type="predicted"/>
<feature type="signal peptide" evidence="1">
    <location>
        <begin position="1"/>
        <end position="21"/>
    </location>
</feature>
<sequence>MRSAWLAVAAALTLAAPGGRAQDVVEVDAKIVLAVDTSRSMDLGEISIQREGYLAVLRHPGLARAISAGELGRVALAYFEWAGQVQDGGLVPWRIIDSPASAAALADEIAAMPVRRGRGTSISRAIRFGTVLLEDDRITAPRLVIDISGDGTNNTGPAVTKARDEAVAKGITINGLPILAFEGGAAPDLDLYYQDCVAGGDGAFVMVARERDDLARTIHRKLVLEISGVAPPLAIMSAQFEPTDC</sequence>
<dbReference type="Proteomes" id="UP000549457">
    <property type="component" value="Unassembled WGS sequence"/>
</dbReference>
<dbReference type="InterPro" id="IPR036465">
    <property type="entry name" value="vWFA_dom_sf"/>
</dbReference>
<dbReference type="SUPFAM" id="SSF53300">
    <property type="entry name" value="vWA-like"/>
    <property type="match status" value="1"/>
</dbReference>
<evidence type="ECO:0000256" key="1">
    <source>
        <dbReference type="SAM" id="SignalP"/>
    </source>
</evidence>
<comment type="caution">
    <text evidence="2">The sequence shown here is derived from an EMBL/GenBank/DDBJ whole genome shotgun (WGS) entry which is preliminary data.</text>
</comment>
<protein>
    <recommendedName>
        <fullName evidence="4">DUF1194 domain-containing protein</fullName>
    </recommendedName>
</protein>
<reference evidence="2 3" key="1">
    <citation type="submission" date="2020-08" db="EMBL/GenBank/DDBJ databases">
        <title>Genomic Encyclopedia of Type Strains, Phase IV (KMG-IV): sequencing the most valuable type-strain genomes for metagenomic binning, comparative biology and taxonomic classification.</title>
        <authorList>
            <person name="Goeker M."/>
        </authorList>
    </citation>
    <scope>NUCLEOTIDE SEQUENCE [LARGE SCALE GENOMIC DNA]</scope>
    <source>
        <strain evidence="2 3">DSM 101730</strain>
    </source>
</reference>
<dbReference type="EMBL" id="JACHFM010000003">
    <property type="protein sequence ID" value="MBB5223236.1"/>
    <property type="molecule type" value="Genomic_DNA"/>
</dbReference>
<dbReference type="RefSeq" id="WP_184151701.1">
    <property type="nucleotide sequence ID" value="NZ_JACHFM010000003.1"/>
</dbReference>
<dbReference type="Gene3D" id="3.40.50.410">
    <property type="entry name" value="von Willebrand factor, type A domain"/>
    <property type="match status" value="1"/>
</dbReference>
<keyword evidence="1" id="KW-0732">Signal</keyword>
<keyword evidence="3" id="KW-1185">Reference proteome</keyword>